<dbReference type="AlphaFoldDB" id="A0A381ZUD8"/>
<gene>
    <name evidence="10" type="ORF">METZ01_LOCUS145769</name>
</gene>
<accession>A0A381ZUD8</accession>
<dbReference type="GO" id="GO:0004852">
    <property type="term" value="F:uroporphyrinogen-III synthase activity"/>
    <property type="evidence" value="ECO:0007669"/>
    <property type="project" value="UniProtKB-EC"/>
</dbReference>
<evidence type="ECO:0000256" key="5">
    <source>
        <dbReference type="ARBA" id="ARBA00023244"/>
    </source>
</evidence>
<comment type="pathway">
    <text evidence="1">Porphyrin-containing compound metabolism; protoporphyrin-IX biosynthesis; coproporphyrinogen-III from 5-aminolevulinate: step 3/4.</text>
</comment>
<dbReference type="PANTHER" id="PTHR38042:SF1">
    <property type="entry name" value="UROPORPHYRINOGEN-III SYNTHASE, CHLOROPLASTIC"/>
    <property type="match status" value="1"/>
</dbReference>
<comment type="similarity">
    <text evidence="2">Belongs to the uroporphyrinogen-III synthase family.</text>
</comment>
<dbReference type="SUPFAM" id="SSF69618">
    <property type="entry name" value="HemD-like"/>
    <property type="match status" value="1"/>
</dbReference>
<evidence type="ECO:0000256" key="3">
    <source>
        <dbReference type="ARBA" id="ARBA00013109"/>
    </source>
</evidence>
<evidence type="ECO:0000256" key="8">
    <source>
        <dbReference type="ARBA" id="ARBA00048617"/>
    </source>
</evidence>
<keyword evidence="5" id="KW-0627">Porphyrin biosynthesis</keyword>
<comment type="catalytic activity">
    <reaction evidence="8">
        <text>hydroxymethylbilane = uroporphyrinogen III + H2O</text>
        <dbReference type="Rhea" id="RHEA:18965"/>
        <dbReference type="ChEBI" id="CHEBI:15377"/>
        <dbReference type="ChEBI" id="CHEBI:57308"/>
        <dbReference type="ChEBI" id="CHEBI:57845"/>
        <dbReference type="EC" id="4.2.1.75"/>
    </reaction>
</comment>
<evidence type="ECO:0000256" key="7">
    <source>
        <dbReference type="ARBA" id="ARBA00032649"/>
    </source>
</evidence>
<dbReference type="CDD" id="cd06578">
    <property type="entry name" value="HemD"/>
    <property type="match status" value="1"/>
</dbReference>
<dbReference type="Pfam" id="PF02602">
    <property type="entry name" value="HEM4"/>
    <property type="match status" value="1"/>
</dbReference>
<dbReference type="InterPro" id="IPR036108">
    <property type="entry name" value="4pyrrol_syn_uPrphyn_synt_sf"/>
</dbReference>
<dbReference type="PANTHER" id="PTHR38042">
    <property type="entry name" value="UROPORPHYRINOGEN-III SYNTHASE, CHLOROPLASTIC"/>
    <property type="match status" value="1"/>
</dbReference>
<evidence type="ECO:0000259" key="9">
    <source>
        <dbReference type="Pfam" id="PF02602"/>
    </source>
</evidence>
<evidence type="ECO:0000313" key="10">
    <source>
        <dbReference type="EMBL" id="SVA92915.1"/>
    </source>
</evidence>
<keyword evidence="4" id="KW-0456">Lyase</keyword>
<evidence type="ECO:0000256" key="2">
    <source>
        <dbReference type="ARBA" id="ARBA00008133"/>
    </source>
</evidence>
<proteinExistence type="inferred from homology"/>
<dbReference type="EC" id="4.2.1.75" evidence="3"/>
<dbReference type="FunFam" id="3.40.50.10090:FF:000001">
    <property type="entry name" value="Bifunctional uroporphyrinogen-III C-methyltransferase/uroporphyrinogen-III synthase"/>
    <property type="match status" value="1"/>
</dbReference>
<name>A0A381ZUD8_9ZZZZ</name>
<protein>
    <recommendedName>
        <fullName evidence="3">uroporphyrinogen-III synthase</fullName>
        <ecNumber evidence="3">4.2.1.75</ecNumber>
    </recommendedName>
    <alternativeName>
        <fullName evidence="7">Hydroxymethylbilane hydrolyase [cyclizing]</fullName>
    </alternativeName>
    <alternativeName>
        <fullName evidence="6">Uroporphyrinogen-III cosynthase</fullName>
    </alternativeName>
</protein>
<evidence type="ECO:0000256" key="1">
    <source>
        <dbReference type="ARBA" id="ARBA00004772"/>
    </source>
</evidence>
<dbReference type="InterPro" id="IPR039793">
    <property type="entry name" value="UROS/Hem4"/>
</dbReference>
<feature type="domain" description="Tetrapyrrole biosynthesis uroporphyrinogen III synthase" evidence="9">
    <location>
        <begin position="22"/>
        <end position="249"/>
    </location>
</feature>
<evidence type="ECO:0000256" key="4">
    <source>
        <dbReference type="ARBA" id="ARBA00023239"/>
    </source>
</evidence>
<organism evidence="10">
    <name type="scientific">marine metagenome</name>
    <dbReference type="NCBI Taxonomy" id="408172"/>
    <lineage>
        <taxon>unclassified sequences</taxon>
        <taxon>metagenomes</taxon>
        <taxon>ecological metagenomes</taxon>
    </lineage>
</organism>
<dbReference type="InterPro" id="IPR003754">
    <property type="entry name" value="4pyrrol_synth_uPrphyn_synth"/>
</dbReference>
<sequence length="262" mass="28154">MPPLPLSGLRILVTRSRTRSSDLSTRLRYAGAEPVEAPLIQIVDPADWTPIDQAFADLDGYDWLIFTSGNAVEKCLTRLEATNVQIPPNLRIASVGSATVKRLRQFGLIVDYTPDRNDAEALVEGLVESYELSSAKILFPCADIARQTVVTGLTGLGAEVTSVTAYRTVLANSLPSEILALLRCKGIHVITFTSPSTVEAFVQATQNTSTLLSEVTIACIGPETARKSKEAGIVVDIVPEEASIEALVEALVEALKGRMGME</sequence>
<dbReference type="EMBL" id="UINC01022720">
    <property type="protein sequence ID" value="SVA92915.1"/>
    <property type="molecule type" value="Genomic_DNA"/>
</dbReference>
<evidence type="ECO:0000256" key="6">
    <source>
        <dbReference type="ARBA" id="ARBA00031702"/>
    </source>
</evidence>
<dbReference type="GO" id="GO:0006780">
    <property type="term" value="P:uroporphyrinogen III biosynthetic process"/>
    <property type="evidence" value="ECO:0007669"/>
    <property type="project" value="InterPro"/>
</dbReference>
<reference evidence="10" key="1">
    <citation type="submission" date="2018-05" db="EMBL/GenBank/DDBJ databases">
        <authorList>
            <person name="Lanie J.A."/>
            <person name="Ng W.-L."/>
            <person name="Kazmierczak K.M."/>
            <person name="Andrzejewski T.M."/>
            <person name="Davidsen T.M."/>
            <person name="Wayne K.J."/>
            <person name="Tettelin H."/>
            <person name="Glass J.I."/>
            <person name="Rusch D."/>
            <person name="Podicherti R."/>
            <person name="Tsui H.-C.T."/>
            <person name="Winkler M.E."/>
        </authorList>
    </citation>
    <scope>NUCLEOTIDE SEQUENCE</scope>
</reference>
<dbReference type="Gene3D" id="3.40.50.10090">
    <property type="match status" value="2"/>
</dbReference>